<dbReference type="InterPro" id="IPR015854">
    <property type="entry name" value="ABC_transpr_LolD-like"/>
</dbReference>
<dbReference type="EMBL" id="JBHSFP010000001">
    <property type="protein sequence ID" value="MFC4529540.1"/>
    <property type="molecule type" value="Genomic_DNA"/>
</dbReference>
<dbReference type="SMART" id="SM00382">
    <property type="entry name" value="AAA"/>
    <property type="match status" value="1"/>
</dbReference>
<evidence type="ECO:0000259" key="5">
    <source>
        <dbReference type="PROSITE" id="PS50893"/>
    </source>
</evidence>
<proteinExistence type="predicted"/>
<feature type="region of interest" description="Disordered" evidence="4">
    <location>
        <begin position="1"/>
        <end position="43"/>
    </location>
</feature>
<dbReference type="InterPro" id="IPR003593">
    <property type="entry name" value="AAA+_ATPase"/>
</dbReference>
<evidence type="ECO:0000256" key="1">
    <source>
        <dbReference type="ARBA" id="ARBA00022448"/>
    </source>
</evidence>
<dbReference type="PANTHER" id="PTHR24220:SF685">
    <property type="entry name" value="ABC TRANSPORTER RELATED"/>
    <property type="match status" value="1"/>
</dbReference>
<dbReference type="InterPro" id="IPR003439">
    <property type="entry name" value="ABC_transporter-like_ATP-bd"/>
</dbReference>
<dbReference type="GO" id="GO:0005524">
    <property type="term" value="F:ATP binding"/>
    <property type="evidence" value="ECO:0007669"/>
    <property type="project" value="UniProtKB-KW"/>
</dbReference>
<dbReference type="SUPFAM" id="SSF52540">
    <property type="entry name" value="P-loop containing nucleoside triphosphate hydrolases"/>
    <property type="match status" value="1"/>
</dbReference>
<dbReference type="Proteomes" id="UP001596004">
    <property type="component" value="Unassembled WGS sequence"/>
</dbReference>
<dbReference type="InterPro" id="IPR017871">
    <property type="entry name" value="ABC_transporter-like_CS"/>
</dbReference>
<keyword evidence="1" id="KW-0813">Transport</keyword>
<dbReference type="PANTHER" id="PTHR24220">
    <property type="entry name" value="IMPORT ATP-BINDING PROTEIN"/>
    <property type="match status" value="1"/>
</dbReference>
<gene>
    <name evidence="6" type="ORF">ACFO60_02095</name>
</gene>
<reference evidence="7" key="1">
    <citation type="journal article" date="2019" name="Int. J. Syst. Evol. Microbiol.">
        <title>The Global Catalogue of Microorganisms (GCM) 10K type strain sequencing project: providing services to taxonomists for standard genome sequencing and annotation.</title>
        <authorList>
            <consortium name="The Broad Institute Genomics Platform"/>
            <consortium name="The Broad Institute Genome Sequencing Center for Infectious Disease"/>
            <person name="Wu L."/>
            <person name="Ma J."/>
        </authorList>
    </citation>
    <scope>NUCLEOTIDE SEQUENCE [LARGE SCALE GENOMIC DNA]</scope>
    <source>
        <strain evidence="7">CGMCC 4.7132</strain>
    </source>
</reference>
<evidence type="ECO:0000256" key="2">
    <source>
        <dbReference type="ARBA" id="ARBA00022741"/>
    </source>
</evidence>
<protein>
    <submittedName>
        <fullName evidence="6">ABC transporter ATP-binding protein</fullName>
    </submittedName>
</protein>
<accession>A0ABV9C9L1</accession>
<name>A0ABV9C9L1_9ACTN</name>
<evidence type="ECO:0000256" key="3">
    <source>
        <dbReference type="ARBA" id="ARBA00022840"/>
    </source>
</evidence>
<evidence type="ECO:0000313" key="6">
    <source>
        <dbReference type="EMBL" id="MFC4529540.1"/>
    </source>
</evidence>
<dbReference type="Pfam" id="PF00005">
    <property type="entry name" value="ABC_tran"/>
    <property type="match status" value="1"/>
</dbReference>
<comment type="caution">
    <text evidence="6">The sequence shown here is derived from an EMBL/GenBank/DDBJ whole genome shotgun (WGS) entry which is preliminary data.</text>
</comment>
<dbReference type="InterPro" id="IPR017911">
    <property type="entry name" value="MacB-like_ATP-bd"/>
</dbReference>
<evidence type="ECO:0000256" key="4">
    <source>
        <dbReference type="SAM" id="MobiDB-lite"/>
    </source>
</evidence>
<keyword evidence="7" id="KW-1185">Reference proteome</keyword>
<organism evidence="6 7">
    <name type="scientific">Sphaerisporangium dianthi</name>
    <dbReference type="NCBI Taxonomy" id="1436120"/>
    <lineage>
        <taxon>Bacteria</taxon>
        <taxon>Bacillati</taxon>
        <taxon>Actinomycetota</taxon>
        <taxon>Actinomycetes</taxon>
        <taxon>Streptosporangiales</taxon>
        <taxon>Streptosporangiaceae</taxon>
        <taxon>Sphaerisporangium</taxon>
    </lineage>
</organism>
<dbReference type="InterPro" id="IPR027417">
    <property type="entry name" value="P-loop_NTPase"/>
</dbReference>
<keyword evidence="3 6" id="KW-0067">ATP-binding</keyword>
<evidence type="ECO:0000313" key="7">
    <source>
        <dbReference type="Proteomes" id="UP001596004"/>
    </source>
</evidence>
<dbReference type="Gene3D" id="3.40.50.300">
    <property type="entry name" value="P-loop containing nucleotide triphosphate hydrolases"/>
    <property type="match status" value="1"/>
</dbReference>
<keyword evidence="2" id="KW-0547">Nucleotide-binding</keyword>
<sequence>MSTRPENPDQPATPIEHRLATPAPGPVAGMAEGRAPSSTPGSEPLVVVQGLRKVYNSGPKEVVALGGVSFDAYPGELIAIRGRSGSGKTTLLNQIGGLDRPDSGRVTVAGRVVTELPETGLLELRRDVIGFVFQSFGLIPVLSAAENVGVPMRLSRTAVAERDERVRMLLSLVGLEKHMNQRPYELSGGQQQRVAIARALANKPRLLIADEPTGQLDSQTGRQIMQLLRALVRSEGVTALVATHDPALISLADRVLQLHDGTLADPDLVPTSAPA</sequence>
<dbReference type="RefSeq" id="WP_380836109.1">
    <property type="nucleotide sequence ID" value="NZ_JBHSFP010000001.1"/>
</dbReference>
<feature type="domain" description="ABC transporter" evidence="5">
    <location>
        <begin position="46"/>
        <end position="275"/>
    </location>
</feature>
<dbReference type="PROSITE" id="PS00211">
    <property type="entry name" value="ABC_TRANSPORTER_1"/>
    <property type="match status" value="1"/>
</dbReference>
<dbReference type="PROSITE" id="PS50893">
    <property type="entry name" value="ABC_TRANSPORTER_2"/>
    <property type="match status" value="1"/>
</dbReference>
<dbReference type="CDD" id="cd03255">
    <property type="entry name" value="ABC_MJ0796_LolCDE_FtsE"/>
    <property type="match status" value="1"/>
</dbReference>